<keyword evidence="1" id="KW-0548">Nucleotidyltransferase</keyword>
<dbReference type="GO" id="GO:0003964">
    <property type="term" value="F:RNA-directed DNA polymerase activity"/>
    <property type="evidence" value="ECO:0007669"/>
    <property type="project" value="UniProtKB-KW"/>
</dbReference>
<accession>A0A699KAD0</accession>
<dbReference type="AlphaFoldDB" id="A0A699KAD0"/>
<organism evidence="1">
    <name type="scientific">Tanacetum cinerariifolium</name>
    <name type="common">Dalmatian daisy</name>
    <name type="synonym">Chrysanthemum cinerariifolium</name>
    <dbReference type="NCBI Taxonomy" id="118510"/>
    <lineage>
        <taxon>Eukaryota</taxon>
        <taxon>Viridiplantae</taxon>
        <taxon>Streptophyta</taxon>
        <taxon>Embryophyta</taxon>
        <taxon>Tracheophyta</taxon>
        <taxon>Spermatophyta</taxon>
        <taxon>Magnoliopsida</taxon>
        <taxon>eudicotyledons</taxon>
        <taxon>Gunneridae</taxon>
        <taxon>Pentapetalae</taxon>
        <taxon>asterids</taxon>
        <taxon>campanulids</taxon>
        <taxon>Asterales</taxon>
        <taxon>Asteraceae</taxon>
        <taxon>Asteroideae</taxon>
        <taxon>Anthemideae</taxon>
        <taxon>Anthemidinae</taxon>
        <taxon>Tanacetum</taxon>
    </lineage>
</organism>
<reference evidence="1" key="1">
    <citation type="journal article" date="2019" name="Sci. Rep.">
        <title>Draft genome of Tanacetum cinerariifolium, the natural source of mosquito coil.</title>
        <authorList>
            <person name="Yamashiro T."/>
            <person name="Shiraishi A."/>
            <person name="Satake H."/>
            <person name="Nakayama K."/>
        </authorList>
    </citation>
    <scope>NUCLEOTIDE SEQUENCE</scope>
</reference>
<keyword evidence="1" id="KW-0695">RNA-directed DNA polymerase</keyword>
<sequence>VPRGGLEEFQYLQLLKDMEDVSLIDMKDRWSRSLDGAGDFSVTSVRKMIDDRTLPVVSSKARWINVVPIKVNILA</sequence>
<protein>
    <submittedName>
        <fullName evidence="1">RNA-directed DNA polymerase, eukaryota</fullName>
    </submittedName>
</protein>
<gene>
    <name evidence="1" type="ORF">Tci_656447</name>
</gene>
<evidence type="ECO:0000313" key="1">
    <source>
        <dbReference type="EMBL" id="GFA84475.1"/>
    </source>
</evidence>
<dbReference type="EMBL" id="BKCJ010499047">
    <property type="protein sequence ID" value="GFA84475.1"/>
    <property type="molecule type" value="Genomic_DNA"/>
</dbReference>
<keyword evidence="1" id="KW-0808">Transferase</keyword>
<feature type="non-terminal residue" evidence="1">
    <location>
        <position position="1"/>
    </location>
</feature>
<proteinExistence type="predicted"/>
<comment type="caution">
    <text evidence="1">The sequence shown here is derived from an EMBL/GenBank/DDBJ whole genome shotgun (WGS) entry which is preliminary data.</text>
</comment>
<name>A0A699KAD0_TANCI</name>